<dbReference type="AlphaFoldDB" id="A0AAV1T976"/>
<gene>
    <name evidence="1" type="ORF">PM001_LOCUS3222</name>
</gene>
<dbReference type="Proteomes" id="UP001162060">
    <property type="component" value="Unassembled WGS sequence"/>
</dbReference>
<evidence type="ECO:0000313" key="1">
    <source>
        <dbReference type="EMBL" id="CAK7905944.1"/>
    </source>
</evidence>
<comment type="caution">
    <text evidence="1">The sequence shown here is derived from an EMBL/GenBank/DDBJ whole genome shotgun (WGS) entry which is preliminary data.</text>
</comment>
<accession>A0AAV1T976</accession>
<protein>
    <submittedName>
        <fullName evidence="1">Uncharacterized protein</fullName>
    </submittedName>
</protein>
<reference evidence="1" key="1">
    <citation type="submission" date="2024-01" db="EMBL/GenBank/DDBJ databases">
        <authorList>
            <person name="Webb A."/>
        </authorList>
    </citation>
    <scope>NUCLEOTIDE SEQUENCE</scope>
    <source>
        <strain evidence="1">Pm1</strain>
    </source>
</reference>
<sequence length="42" mass="4666">METAMNISEAQEIALEKFKMLIGHEQVSLILAQGPNALRARL</sequence>
<evidence type="ECO:0000313" key="2">
    <source>
        <dbReference type="Proteomes" id="UP001162060"/>
    </source>
</evidence>
<dbReference type="EMBL" id="CAKLBY020000030">
    <property type="protein sequence ID" value="CAK7905944.1"/>
    <property type="molecule type" value="Genomic_DNA"/>
</dbReference>
<proteinExistence type="predicted"/>
<name>A0AAV1T976_9STRA</name>
<organism evidence="1 2">
    <name type="scientific">Peronospora matthiolae</name>
    <dbReference type="NCBI Taxonomy" id="2874970"/>
    <lineage>
        <taxon>Eukaryota</taxon>
        <taxon>Sar</taxon>
        <taxon>Stramenopiles</taxon>
        <taxon>Oomycota</taxon>
        <taxon>Peronosporomycetes</taxon>
        <taxon>Peronosporales</taxon>
        <taxon>Peronosporaceae</taxon>
        <taxon>Peronospora</taxon>
    </lineage>
</organism>